<protein>
    <recommendedName>
        <fullName evidence="3">Transposase</fullName>
    </recommendedName>
</protein>
<proteinExistence type="predicted"/>
<dbReference type="AlphaFoldDB" id="A0A225WHC2"/>
<sequence>MTYHDDFRWRAVALLHVYDVPVAHVFELLGSKQRTIRRWYSLFLREGIVNE</sequence>
<dbReference type="OrthoDB" id="174631at2759"/>
<gene>
    <name evidence="1" type="ORF">PHMEG_0008990</name>
</gene>
<reference evidence="2" key="1">
    <citation type="submission" date="2017-03" db="EMBL/GenBank/DDBJ databases">
        <title>Phytopthora megakarya and P. palmivora, two closely related causual agents of cacao black pod achieved similar genome size and gene model numbers by different mechanisms.</title>
        <authorList>
            <person name="Ali S."/>
            <person name="Shao J."/>
            <person name="Larry D.J."/>
            <person name="Kronmiller B."/>
            <person name="Shen D."/>
            <person name="Strem M.D."/>
            <person name="Melnick R.L."/>
            <person name="Guiltinan M.J."/>
            <person name="Tyler B.M."/>
            <person name="Meinhardt L.W."/>
            <person name="Bailey B.A."/>
        </authorList>
    </citation>
    <scope>NUCLEOTIDE SEQUENCE [LARGE SCALE GENOMIC DNA]</scope>
    <source>
        <strain evidence="2">zdho120</strain>
    </source>
</reference>
<accession>A0A225WHC2</accession>
<dbReference type="Proteomes" id="UP000198211">
    <property type="component" value="Unassembled WGS sequence"/>
</dbReference>
<keyword evidence="2" id="KW-1185">Reference proteome</keyword>
<organism evidence="1 2">
    <name type="scientific">Phytophthora megakarya</name>
    <dbReference type="NCBI Taxonomy" id="4795"/>
    <lineage>
        <taxon>Eukaryota</taxon>
        <taxon>Sar</taxon>
        <taxon>Stramenopiles</taxon>
        <taxon>Oomycota</taxon>
        <taxon>Peronosporomycetes</taxon>
        <taxon>Peronosporales</taxon>
        <taxon>Peronosporaceae</taxon>
        <taxon>Phytophthora</taxon>
    </lineage>
</organism>
<evidence type="ECO:0008006" key="3">
    <source>
        <dbReference type="Google" id="ProtNLM"/>
    </source>
</evidence>
<dbReference type="EMBL" id="NBNE01000810">
    <property type="protein sequence ID" value="OWZ17116.1"/>
    <property type="molecule type" value="Genomic_DNA"/>
</dbReference>
<name>A0A225WHC2_9STRA</name>
<comment type="caution">
    <text evidence="1">The sequence shown here is derived from an EMBL/GenBank/DDBJ whole genome shotgun (WGS) entry which is preliminary data.</text>
</comment>
<evidence type="ECO:0000313" key="2">
    <source>
        <dbReference type="Proteomes" id="UP000198211"/>
    </source>
</evidence>
<evidence type="ECO:0000313" key="1">
    <source>
        <dbReference type="EMBL" id="OWZ17116.1"/>
    </source>
</evidence>